<reference evidence="1 2" key="1">
    <citation type="journal article" date="2016" name="Nat. Commun.">
        <title>Thousands of microbial genomes shed light on interconnected biogeochemical processes in an aquifer system.</title>
        <authorList>
            <person name="Anantharaman K."/>
            <person name="Brown C.T."/>
            <person name="Hug L.A."/>
            <person name="Sharon I."/>
            <person name="Castelle C.J."/>
            <person name="Probst A.J."/>
            <person name="Thomas B.C."/>
            <person name="Singh A."/>
            <person name="Wilkins M.J."/>
            <person name="Karaoz U."/>
            <person name="Brodie E.L."/>
            <person name="Williams K.H."/>
            <person name="Hubbard S.S."/>
            <person name="Banfield J.F."/>
        </authorList>
    </citation>
    <scope>NUCLEOTIDE SEQUENCE [LARGE SCALE GENOMIC DNA]</scope>
</reference>
<gene>
    <name evidence="1" type="ORF">A2911_00445</name>
</gene>
<protein>
    <submittedName>
        <fullName evidence="1">Uncharacterized protein</fullName>
    </submittedName>
</protein>
<dbReference type="EMBL" id="MFUW01000021">
    <property type="protein sequence ID" value="OGI90120.1"/>
    <property type="molecule type" value="Genomic_DNA"/>
</dbReference>
<accession>A0A1F6X7H5</accession>
<evidence type="ECO:0000313" key="2">
    <source>
        <dbReference type="Proteomes" id="UP000176814"/>
    </source>
</evidence>
<name>A0A1F6X7H5_9BACT</name>
<dbReference type="AlphaFoldDB" id="A0A1F6X7H5"/>
<evidence type="ECO:0000313" key="1">
    <source>
        <dbReference type="EMBL" id="OGI90120.1"/>
    </source>
</evidence>
<sequence>MEGAVIGGAVVLDQNQLRVGSWEQNRFFLQLTELLIAKVGVSERFELHQAVKEQAGVLPRFC</sequence>
<comment type="caution">
    <text evidence="1">The sequence shown here is derived from an EMBL/GenBank/DDBJ whole genome shotgun (WGS) entry which is preliminary data.</text>
</comment>
<dbReference type="Proteomes" id="UP000176814">
    <property type="component" value="Unassembled WGS sequence"/>
</dbReference>
<proteinExistence type="predicted"/>
<organism evidence="1 2">
    <name type="scientific">Candidatus Nomurabacteria bacterium RIFCSPLOWO2_01_FULL_40_15</name>
    <dbReference type="NCBI Taxonomy" id="1801772"/>
    <lineage>
        <taxon>Bacteria</taxon>
        <taxon>Candidatus Nomuraibacteriota</taxon>
    </lineage>
</organism>